<protein>
    <submittedName>
        <fullName evidence="2">MSMEG_4193 family putative phosphomutase</fullName>
    </submittedName>
</protein>
<gene>
    <name evidence="2" type="ORF">O4U47_10150</name>
</gene>
<dbReference type="NCBIfam" id="TIGR03848">
    <property type="entry name" value="MSMEG_4193"/>
    <property type="match status" value="1"/>
</dbReference>
<dbReference type="SMART" id="SM00855">
    <property type="entry name" value="PGAM"/>
    <property type="match status" value="1"/>
</dbReference>
<dbReference type="RefSeq" id="WP_270677472.1">
    <property type="nucleotide sequence ID" value="NZ_JAQFWP010000014.1"/>
</dbReference>
<keyword evidence="3" id="KW-1185">Reference proteome</keyword>
<dbReference type="EMBL" id="JAQFWP010000014">
    <property type="protein sequence ID" value="MDA2804875.1"/>
    <property type="molecule type" value="Genomic_DNA"/>
</dbReference>
<sequence>MGTPEHASATLILLRHGLTAVTGSILAGRSPGIDLDERGRLQAEDTARRLAGLHLDAIVTSPLERCRRTAEPLAGALGLEPVVDERFSECDYGTWTGRTLEELKDEPEWPVVQQHPSAARFPGGESLAQVSARAVEAVRDWNARLAAASTTGHPRYLVCAHGDVIKAVAADALGMHLDLFQRIQVDPCSVTAVRYTAARPFLLRLNDVGATADGLAPPPQEEGRHGSGDAVVGGGAGAARP</sequence>
<accession>A0ABT4TKG8</accession>
<evidence type="ECO:0000256" key="1">
    <source>
        <dbReference type="SAM" id="MobiDB-lite"/>
    </source>
</evidence>
<dbReference type="Gene3D" id="3.40.50.1240">
    <property type="entry name" value="Phosphoglycerate mutase-like"/>
    <property type="match status" value="1"/>
</dbReference>
<dbReference type="InterPro" id="IPR029033">
    <property type="entry name" value="His_PPase_superfam"/>
</dbReference>
<reference evidence="2" key="1">
    <citation type="submission" date="2023-01" db="EMBL/GenBank/DDBJ databases">
        <title>Draft genome sequence of Nocardiopsis sp. LSu2-4 isolated from halophytes.</title>
        <authorList>
            <person name="Duangmal K."/>
            <person name="Chantavorakit T."/>
        </authorList>
    </citation>
    <scope>NUCLEOTIDE SEQUENCE</scope>
    <source>
        <strain evidence="2">LSu2-4</strain>
    </source>
</reference>
<comment type="caution">
    <text evidence="2">The sequence shown here is derived from an EMBL/GenBank/DDBJ whole genome shotgun (WGS) entry which is preliminary data.</text>
</comment>
<organism evidence="2 3">
    <name type="scientific">Nocardiopsis suaedae</name>
    <dbReference type="NCBI Taxonomy" id="3018444"/>
    <lineage>
        <taxon>Bacteria</taxon>
        <taxon>Bacillati</taxon>
        <taxon>Actinomycetota</taxon>
        <taxon>Actinomycetes</taxon>
        <taxon>Streptosporangiales</taxon>
        <taxon>Nocardiopsidaceae</taxon>
        <taxon>Nocardiopsis</taxon>
    </lineage>
</organism>
<dbReference type="InterPro" id="IPR050275">
    <property type="entry name" value="PGM_Phosphatase"/>
</dbReference>
<dbReference type="PANTHER" id="PTHR48100">
    <property type="entry name" value="BROAD-SPECIFICITY PHOSPHATASE YOR283W-RELATED"/>
    <property type="match status" value="1"/>
</dbReference>
<dbReference type="SUPFAM" id="SSF53254">
    <property type="entry name" value="Phosphoglycerate mutase-like"/>
    <property type="match status" value="1"/>
</dbReference>
<feature type="compositionally biased region" description="Gly residues" evidence="1">
    <location>
        <begin position="231"/>
        <end position="241"/>
    </location>
</feature>
<evidence type="ECO:0000313" key="2">
    <source>
        <dbReference type="EMBL" id="MDA2804875.1"/>
    </source>
</evidence>
<dbReference type="InterPro" id="IPR022492">
    <property type="entry name" value="Phosphomutase_MSMEG4193_put"/>
</dbReference>
<dbReference type="Proteomes" id="UP001165685">
    <property type="component" value="Unassembled WGS sequence"/>
</dbReference>
<dbReference type="InterPro" id="IPR013078">
    <property type="entry name" value="His_Pase_superF_clade-1"/>
</dbReference>
<dbReference type="CDD" id="cd07067">
    <property type="entry name" value="HP_PGM_like"/>
    <property type="match status" value="1"/>
</dbReference>
<dbReference type="Pfam" id="PF00300">
    <property type="entry name" value="His_Phos_1"/>
    <property type="match status" value="1"/>
</dbReference>
<dbReference type="PANTHER" id="PTHR48100:SF2">
    <property type="entry name" value="CONSERVED PROTEIN"/>
    <property type="match status" value="1"/>
</dbReference>
<proteinExistence type="predicted"/>
<feature type="region of interest" description="Disordered" evidence="1">
    <location>
        <begin position="213"/>
        <end position="241"/>
    </location>
</feature>
<evidence type="ECO:0000313" key="3">
    <source>
        <dbReference type="Proteomes" id="UP001165685"/>
    </source>
</evidence>
<name>A0ABT4TKG8_9ACTN</name>